<dbReference type="EMBL" id="CP011034">
    <property type="protein sequence ID" value="ALS33259.1"/>
    <property type="molecule type" value="Genomic_DNA"/>
</dbReference>
<dbReference type="KEGG" id="ptn:PTRA_a2141"/>
<gene>
    <name evidence="1" type="ORF">PTRA_a2141</name>
</gene>
<dbReference type="Proteomes" id="UP000065261">
    <property type="component" value="Chromosome I"/>
</dbReference>
<proteinExistence type="predicted"/>
<evidence type="ECO:0000313" key="2">
    <source>
        <dbReference type="Proteomes" id="UP000065261"/>
    </source>
</evidence>
<accession>A0A0U2WN07</accession>
<sequence length="52" mass="5553">MVSLLFDATAIHACVPGVESAAINWVAITGDAIETALNSTLEYKVAFRVFII</sequence>
<reference evidence="1 2" key="1">
    <citation type="submission" date="2015-03" db="EMBL/GenBank/DDBJ databases">
        <authorList>
            <person name="Murphy D."/>
        </authorList>
    </citation>
    <scope>NUCLEOTIDE SEQUENCE [LARGE SCALE GENOMIC DNA]</scope>
    <source>
        <strain evidence="1 2">KMM 520</strain>
    </source>
</reference>
<organism evidence="1">
    <name type="scientific">Pseudoalteromonas translucida KMM 520</name>
    <dbReference type="NCBI Taxonomy" id="1315283"/>
    <lineage>
        <taxon>Bacteria</taxon>
        <taxon>Pseudomonadati</taxon>
        <taxon>Pseudomonadota</taxon>
        <taxon>Gammaproteobacteria</taxon>
        <taxon>Alteromonadales</taxon>
        <taxon>Pseudoalteromonadaceae</taxon>
        <taxon>Pseudoalteromonas</taxon>
    </lineage>
</organism>
<name>A0A0U2WN07_9GAMM</name>
<dbReference type="PATRIC" id="fig|1315283.4.peg.1851"/>
<evidence type="ECO:0000313" key="1">
    <source>
        <dbReference type="EMBL" id="ALS33259.1"/>
    </source>
</evidence>
<dbReference type="AlphaFoldDB" id="A0A0U2WN07"/>
<protein>
    <submittedName>
        <fullName evidence="1">Uncharacterized protein</fullName>
    </submittedName>
</protein>